<reference evidence="1 2" key="1">
    <citation type="submission" date="2022-01" db="EMBL/GenBank/DDBJ databases">
        <authorList>
            <person name="Stokar-Avihail A."/>
        </authorList>
    </citation>
    <scope>NUCLEOTIDE SEQUENCE [LARGE SCALE GENOMIC DNA]</scope>
</reference>
<dbReference type="Proteomes" id="UP000831021">
    <property type="component" value="Segment"/>
</dbReference>
<proteinExistence type="predicted"/>
<organism evidence="1 2">
    <name type="scientific">Bacillus phage FADO</name>
    <dbReference type="NCBI Taxonomy" id="2917160"/>
    <lineage>
        <taxon>Viruses</taxon>
        <taxon>Duplodnaviria</taxon>
        <taxon>Heunggongvirae</taxon>
        <taxon>Uroviricota</taxon>
        <taxon>Caudoviricetes</taxon>
        <taxon>Heleneionescovirinae</taxon>
        <taxon>Zhangjivirus</taxon>
        <taxon>Zhangjivirus fado</taxon>
    </lineage>
</organism>
<evidence type="ECO:0000313" key="2">
    <source>
        <dbReference type="Proteomes" id="UP000831021"/>
    </source>
</evidence>
<evidence type="ECO:0000313" key="1">
    <source>
        <dbReference type="EMBL" id="UNY48904.1"/>
    </source>
</evidence>
<protein>
    <submittedName>
        <fullName evidence="1">Uncharacterized protein</fullName>
    </submittedName>
</protein>
<keyword evidence="2" id="KW-1185">Reference proteome</keyword>
<gene>
    <name evidence="1" type="ORF">fado_189</name>
</gene>
<dbReference type="EMBL" id="OM236516">
    <property type="protein sequence ID" value="UNY48904.1"/>
    <property type="molecule type" value="Genomic_DNA"/>
</dbReference>
<accession>A0AAE9GCK6</accession>
<name>A0AAE9GCK6_9CAUD</name>
<sequence length="157" mass="17984">MLKQKVLIAYSEGSPLSLIVDSFGITQEEAIDILRNYKEENLYKKSFTDDFKKMVAERDTNGGKDITRSSIAKELNINPNTVKKICEEFGNALKEKAISDQAYTRIDGEFDLKTCPSCNSKRVNIVDFNTTYCLTCGNEHIHKEDHVLKINYEYLEE</sequence>